<evidence type="ECO:0000313" key="3">
    <source>
        <dbReference type="Proteomes" id="UP001595533"/>
    </source>
</evidence>
<name>A0ABV7J3Z7_9GAMM</name>
<dbReference type="RefSeq" id="WP_077409435.1">
    <property type="nucleotide sequence ID" value="NZ_JBHRTS010000001.1"/>
</dbReference>
<accession>A0ABV7J3Z7</accession>
<gene>
    <name evidence="2" type="ORF">ACFODZ_00745</name>
</gene>
<evidence type="ECO:0000313" key="2">
    <source>
        <dbReference type="EMBL" id="MFC3192754.1"/>
    </source>
</evidence>
<keyword evidence="1" id="KW-0812">Transmembrane</keyword>
<protein>
    <recommendedName>
        <fullName evidence="4">DUF2069 domain-containing protein</fullName>
    </recommendedName>
</protein>
<evidence type="ECO:0000256" key="1">
    <source>
        <dbReference type="SAM" id="Phobius"/>
    </source>
</evidence>
<dbReference type="Proteomes" id="UP001595533">
    <property type="component" value="Unassembled WGS sequence"/>
</dbReference>
<keyword evidence="1" id="KW-1133">Transmembrane helix</keyword>
<sequence>MSDVRMLYRSAARWMLYCAALQITVSWVVGFHISTYQMLFFGLLGVLTAQGLHRGWRWLAWCSLFPVMMVSILAMARAFDATGLGIGWFAGIALTDCIVAVFLWRILWRSVER</sequence>
<dbReference type="EMBL" id="JBHRTS010000001">
    <property type="protein sequence ID" value="MFC3192754.1"/>
    <property type="molecule type" value="Genomic_DNA"/>
</dbReference>
<feature type="transmembrane region" description="Helical" evidence="1">
    <location>
        <begin position="59"/>
        <end position="79"/>
    </location>
</feature>
<keyword evidence="1" id="KW-0472">Membrane</keyword>
<evidence type="ECO:0008006" key="4">
    <source>
        <dbReference type="Google" id="ProtNLM"/>
    </source>
</evidence>
<organism evidence="2 3">
    <name type="scientific">Marinicella sediminis</name>
    <dbReference type="NCBI Taxonomy" id="1792834"/>
    <lineage>
        <taxon>Bacteria</taxon>
        <taxon>Pseudomonadati</taxon>
        <taxon>Pseudomonadota</taxon>
        <taxon>Gammaproteobacteria</taxon>
        <taxon>Lysobacterales</taxon>
        <taxon>Marinicellaceae</taxon>
        <taxon>Marinicella</taxon>
    </lineage>
</organism>
<reference evidence="3" key="1">
    <citation type="journal article" date="2019" name="Int. J. Syst. Evol. Microbiol.">
        <title>The Global Catalogue of Microorganisms (GCM) 10K type strain sequencing project: providing services to taxonomists for standard genome sequencing and annotation.</title>
        <authorList>
            <consortium name="The Broad Institute Genomics Platform"/>
            <consortium name="The Broad Institute Genome Sequencing Center for Infectious Disease"/>
            <person name="Wu L."/>
            <person name="Ma J."/>
        </authorList>
    </citation>
    <scope>NUCLEOTIDE SEQUENCE [LARGE SCALE GENOMIC DNA]</scope>
    <source>
        <strain evidence="3">KCTC 42953</strain>
    </source>
</reference>
<keyword evidence="3" id="KW-1185">Reference proteome</keyword>
<feature type="transmembrane region" description="Helical" evidence="1">
    <location>
        <begin position="85"/>
        <end position="107"/>
    </location>
</feature>
<comment type="caution">
    <text evidence="2">The sequence shown here is derived from an EMBL/GenBank/DDBJ whole genome shotgun (WGS) entry which is preliminary data.</text>
</comment>
<proteinExistence type="predicted"/>